<dbReference type="AlphaFoldDB" id="A0AAV0NWU7"/>
<evidence type="ECO:0000313" key="3">
    <source>
        <dbReference type="Proteomes" id="UP001154282"/>
    </source>
</evidence>
<keyword evidence="3" id="KW-1185">Reference proteome</keyword>
<comment type="caution">
    <text evidence="1">The sequence shown here is derived from an EMBL/GenBank/DDBJ whole genome shotgun (WGS) entry which is preliminary data.</text>
</comment>
<sequence length="84" mass="9729">MIPSRSILSSSRMMSNIRHSLSSFIRSIIFQSLLRTLLYLPCQCLIHLMMYIPHDLESGCVTFSRLNQVNLSHFTVLCANYVFM</sequence>
<gene>
    <name evidence="1" type="ORF">LITE_LOCUS35719</name>
    <name evidence="2" type="ORF">LITE_LOCUS35789</name>
</gene>
<reference evidence="1" key="1">
    <citation type="submission" date="2022-08" db="EMBL/GenBank/DDBJ databases">
        <authorList>
            <person name="Gutierrez-Valencia J."/>
        </authorList>
    </citation>
    <scope>NUCLEOTIDE SEQUENCE</scope>
</reference>
<name>A0AAV0NWU7_9ROSI</name>
<protein>
    <submittedName>
        <fullName evidence="1">Uncharacterized protein</fullName>
    </submittedName>
</protein>
<dbReference type="EMBL" id="CAMGYJ010000008">
    <property type="protein sequence ID" value="CAI0463497.1"/>
    <property type="molecule type" value="Genomic_DNA"/>
</dbReference>
<proteinExistence type="predicted"/>
<dbReference type="Proteomes" id="UP001154282">
    <property type="component" value="Unassembled WGS sequence"/>
</dbReference>
<dbReference type="EMBL" id="CAMGYJ010000008">
    <property type="protein sequence ID" value="CAI0463318.1"/>
    <property type="molecule type" value="Genomic_DNA"/>
</dbReference>
<evidence type="ECO:0000313" key="1">
    <source>
        <dbReference type="EMBL" id="CAI0463318.1"/>
    </source>
</evidence>
<accession>A0AAV0NWU7</accession>
<evidence type="ECO:0000313" key="2">
    <source>
        <dbReference type="EMBL" id="CAI0463497.1"/>
    </source>
</evidence>
<organism evidence="1 3">
    <name type="scientific">Linum tenue</name>
    <dbReference type="NCBI Taxonomy" id="586396"/>
    <lineage>
        <taxon>Eukaryota</taxon>
        <taxon>Viridiplantae</taxon>
        <taxon>Streptophyta</taxon>
        <taxon>Embryophyta</taxon>
        <taxon>Tracheophyta</taxon>
        <taxon>Spermatophyta</taxon>
        <taxon>Magnoliopsida</taxon>
        <taxon>eudicotyledons</taxon>
        <taxon>Gunneridae</taxon>
        <taxon>Pentapetalae</taxon>
        <taxon>rosids</taxon>
        <taxon>fabids</taxon>
        <taxon>Malpighiales</taxon>
        <taxon>Linaceae</taxon>
        <taxon>Linum</taxon>
    </lineage>
</organism>